<feature type="region of interest" description="Disordered" evidence="1">
    <location>
        <begin position="54"/>
        <end position="73"/>
    </location>
</feature>
<sequence>MRRGQQGKLFCHELEVQQIGKTMDESSYMIGRFNTDTDTEVTVQLFDQEIMSIRKREAADRRQQQKGSNGNRR</sequence>
<accession>A0A7R9AME6</accession>
<organism evidence="2">
    <name type="scientific">Timema shepardi</name>
    <name type="common">Walking stick</name>
    <dbReference type="NCBI Taxonomy" id="629360"/>
    <lineage>
        <taxon>Eukaryota</taxon>
        <taxon>Metazoa</taxon>
        <taxon>Ecdysozoa</taxon>
        <taxon>Arthropoda</taxon>
        <taxon>Hexapoda</taxon>
        <taxon>Insecta</taxon>
        <taxon>Pterygota</taxon>
        <taxon>Neoptera</taxon>
        <taxon>Polyneoptera</taxon>
        <taxon>Phasmatodea</taxon>
        <taxon>Timematodea</taxon>
        <taxon>Timematoidea</taxon>
        <taxon>Timematidae</taxon>
        <taxon>Timema</taxon>
    </lineage>
</organism>
<dbReference type="EMBL" id="OC000290">
    <property type="protein sequence ID" value="CAD7256795.1"/>
    <property type="molecule type" value="Genomic_DNA"/>
</dbReference>
<name>A0A7R9AME6_TIMSH</name>
<gene>
    <name evidence="2" type="ORF">TSIB3V08_LOCUS1070</name>
</gene>
<reference evidence="2" key="1">
    <citation type="submission" date="2020-11" db="EMBL/GenBank/DDBJ databases">
        <authorList>
            <person name="Tran Van P."/>
        </authorList>
    </citation>
    <scope>NUCLEOTIDE SEQUENCE</scope>
</reference>
<feature type="compositionally biased region" description="Basic and acidic residues" evidence="1">
    <location>
        <begin position="54"/>
        <end position="63"/>
    </location>
</feature>
<proteinExistence type="predicted"/>
<dbReference type="AlphaFoldDB" id="A0A7R9AME6"/>
<evidence type="ECO:0000313" key="2">
    <source>
        <dbReference type="EMBL" id="CAD7256795.1"/>
    </source>
</evidence>
<evidence type="ECO:0000256" key="1">
    <source>
        <dbReference type="SAM" id="MobiDB-lite"/>
    </source>
</evidence>
<protein>
    <submittedName>
        <fullName evidence="2">Uncharacterized protein</fullName>
    </submittedName>
</protein>